<gene>
    <name evidence="6" type="primary">LOC113519577</name>
</gene>
<dbReference type="PANTHER" id="PTHR45899:SF2">
    <property type="entry name" value="RHO GTPASE ACTIVATING PROTEIN AT 15B, ISOFORM C"/>
    <property type="match status" value="1"/>
</dbReference>
<protein>
    <submittedName>
        <fullName evidence="6">Arf-GAP with Rho-GAP domain, ANK repeat and PH domain-containing protein 2 isoform X2</fullName>
    </submittedName>
</protein>
<evidence type="ECO:0000313" key="5">
    <source>
        <dbReference type="Proteomes" id="UP001652740"/>
    </source>
</evidence>
<proteinExistence type="predicted"/>
<dbReference type="SMART" id="SM00324">
    <property type="entry name" value="RhoGAP"/>
    <property type="match status" value="1"/>
</dbReference>
<dbReference type="InterPro" id="IPR001849">
    <property type="entry name" value="PH_domain"/>
</dbReference>
<reference evidence="6" key="1">
    <citation type="submission" date="2025-08" db="UniProtKB">
        <authorList>
            <consortium name="RefSeq"/>
        </authorList>
    </citation>
    <scope>IDENTIFICATION</scope>
    <source>
        <tissue evidence="6">Whole larvae</tissue>
    </source>
</reference>
<dbReference type="Gene3D" id="3.10.20.90">
    <property type="entry name" value="Phosphatidylinositol 3-kinase Catalytic Subunit, Chain A, domain 1"/>
    <property type="match status" value="1"/>
</dbReference>
<evidence type="ECO:0000259" key="3">
    <source>
        <dbReference type="PROSITE" id="PS50003"/>
    </source>
</evidence>
<dbReference type="InterPro" id="IPR000198">
    <property type="entry name" value="RhoGAP_dom"/>
</dbReference>
<evidence type="ECO:0000256" key="2">
    <source>
        <dbReference type="SAM" id="MobiDB-lite"/>
    </source>
</evidence>
<dbReference type="PROSITE" id="PS50238">
    <property type="entry name" value="RHOGAP"/>
    <property type="match status" value="1"/>
</dbReference>
<sequence length="1095" mass="124865">MDTPPVPKPRSVVPAQNDQIKQPVPLPRTKVSNNNEKPKSTSLMRSLSTVSKITGDVANKVASTTKSAREDSSKFAKETLEKTLSTSRAMIDSTKSSLKLRRLKKFDTGDNADKHVSMPCMDTSMFENIHFQSPMLEQKQHRTENLNELPSLQLNTTFYDDLSVFSSNSDSNTESVSDFSRDSAEFEHSHNLHLEGDQTTYDTPRQSRTNSMISDRIVPEPPERRKKRASEVSMMRNNSLYENWTLPTLNTSTVESVNKNLTVETTNNNKVDDRPSKSMILLFDPLNTTSSTKKYDGVSNELLLLESFLIGDTYGSIISTDTHDDVMEFPESDYFNPPTPPERSDSLLTAPETTDVNENNNEVPPDTDSVQDNPKPIVSDVKKPQSVMHKFSQILKLDNVLNKPTKQENLNVQIIERPPINMFEAPYFCGIITRITSTVTEDLFKNSQSRYCVLSNKKLMCYTDPTNSILKEAYTLDYVYSIQLVLPISSSTTNNSFCFEIMVSGSGGKHSPRKVVFSCTNAALRRSWTHSLVAHLTTFPVKYTSDFTRCGWCYLKEGVTGEWQGAWLILHRRVLAYYTTRDSDVCTVDLRKTRCVVTQEAEDETKKSCQTECANNLLLDCPQATLYLHFPHERELKSWRFMIRLAAHNNGTYLHHQQLTKEDVPVIVEKCLSFVYAHGSLSEGIYRRAGSNSMIADLLTGFRRDAWSLQLCHGQHSEHDVAGVLKRFFRDLPESLIPQNKHQELIDALAIPNNLERHQTYRRIFSSLPLVPANTARKLFAHLHFLQSMMYANKMGAENLAAVWAPTIMPQATTSEPNQQMWMTCMHVIKDLIVNFESIWEPTEAEKRREAAIRRVLVKVYGTQVPVAPKAAGDLRTWIYVNDKTTCYQVALTPNKTSSDLCIELAEKANTYSHLLMLEEVVCDNAMRRIVHINEVVLDVVLRWSYWDEEDRKENYLLLSKNTILHEMEAKRDAPQLNATLKFANETTKTFKSHIFGVHSGSLVYFKDKQGAIKAEEWKIQDHLWYLGHEVKRNPQGLWAITFIPKNNKPKRREKPWFGCTISSQVAKNDIKWLAAITFAEHTNILPTPRLIDTK</sequence>
<dbReference type="RefSeq" id="XP_052751370.1">
    <property type="nucleotide sequence ID" value="XM_052895410.1"/>
</dbReference>
<dbReference type="CDD" id="cd00821">
    <property type="entry name" value="PH"/>
    <property type="match status" value="2"/>
</dbReference>
<feature type="domain" description="PH" evidence="3">
    <location>
        <begin position="425"/>
        <end position="537"/>
    </location>
</feature>
<feature type="domain" description="PH" evidence="3">
    <location>
        <begin position="546"/>
        <end position="648"/>
    </location>
</feature>
<organism evidence="5 6">
    <name type="scientific">Galleria mellonella</name>
    <name type="common">Greater wax moth</name>
    <dbReference type="NCBI Taxonomy" id="7137"/>
    <lineage>
        <taxon>Eukaryota</taxon>
        <taxon>Metazoa</taxon>
        <taxon>Ecdysozoa</taxon>
        <taxon>Arthropoda</taxon>
        <taxon>Hexapoda</taxon>
        <taxon>Insecta</taxon>
        <taxon>Pterygota</taxon>
        <taxon>Neoptera</taxon>
        <taxon>Endopterygota</taxon>
        <taxon>Lepidoptera</taxon>
        <taxon>Glossata</taxon>
        <taxon>Ditrysia</taxon>
        <taxon>Pyraloidea</taxon>
        <taxon>Pyralidae</taxon>
        <taxon>Galleriinae</taxon>
        <taxon>Galleria</taxon>
    </lineage>
</organism>
<dbReference type="InterPro" id="IPR011993">
    <property type="entry name" value="PH-like_dom_sf"/>
</dbReference>
<feature type="compositionally biased region" description="Polar residues" evidence="2">
    <location>
        <begin position="197"/>
        <end position="212"/>
    </location>
</feature>
<dbReference type="GeneID" id="113519577"/>
<dbReference type="Pfam" id="PF00620">
    <property type="entry name" value="RhoGAP"/>
    <property type="match status" value="1"/>
</dbReference>
<feature type="compositionally biased region" description="Low complexity" evidence="2">
    <location>
        <begin position="351"/>
        <end position="368"/>
    </location>
</feature>
<keyword evidence="5" id="KW-1185">Reference proteome</keyword>
<feature type="region of interest" description="Disordered" evidence="2">
    <location>
        <begin position="332"/>
        <end position="374"/>
    </location>
</feature>
<dbReference type="SUPFAM" id="SSF50729">
    <property type="entry name" value="PH domain-like"/>
    <property type="match status" value="2"/>
</dbReference>
<dbReference type="Proteomes" id="UP001652740">
    <property type="component" value="Unplaced"/>
</dbReference>
<feature type="region of interest" description="Disordered" evidence="2">
    <location>
        <begin position="1"/>
        <end position="46"/>
    </location>
</feature>
<dbReference type="PROSITE" id="PS50003">
    <property type="entry name" value="PH_DOMAIN"/>
    <property type="match status" value="2"/>
</dbReference>
<keyword evidence="1" id="KW-0343">GTPase activation</keyword>
<dbReference type="SUPFAM" id="SSF48350">
    <property type="entry name" value="GTPase activation domain, GAP"/>
    <property type="match status" value="1"/>
</dbReference>
<dbReference type="InterPro" id="IPR008936">
    <property type="entry name" value="Rho_GTPase_activation_prot"/>
</dbReference>
<name>A0ABM3MJ05_GALME</name>
<evidence type="ECO:0000313" key="6">
    <source>
        <dbReference type="RefSeq" id="XP_052751370.1"/>
    </source>
</evidence>
<feature type="region of interest" description="Disordered" evidence="2">
    <location>
        <begin position="189"/>
        <end position="212"/>
    </location>
</feature>
<dbReference type="Pfam" id="PF00169">
    <property type="entry name" value="PH"/>
    <property type="match status" value="2"/>
</dbReference>
<feature type="compositionally biased region" description="Polar residues" evidence="2">
    <location>
        <begin position="30"/>
        <end position="46"/>
    </location>
</feature>
<feature type="domain" description="Rho-GAP" evidence="4">
    <location>
        <begin position="657"/>
        <end position="840"/>
    </location>
</feature>
<accession>A0ABM3MJ05</accession>
<dbReference type="Gene3D" id="2.30.29.30">
    <property type="entry name" value="Pleckstrin-homology domain (PH domain)/Phosphotyrosine-binding domain (PTB)"/>
    <property type="match status" value="2"/>
</dbReference>
<dbReference type="PANTHER" id="PTHR45899">
    <property type="entry name" value="RHO GTPASE ACTIVATING PROTEIN AT 15B, ISOFORM C"/>
    <property type="match status" value="1"/>
</dbReference>
<dbReference type="Gene3D" id="1.10.555.10">
    <property type="entry name" value="Rho GTPase activation protein"/>
    <property type="match status" value="1"/>
</dbReference>
<dbReference type="SMART" id="SM00233">
    <property type="entry name" value="PH"/>
    <property type="match status" value="2"/>
</dbReference>
<evidence type="ECO:0000256" key="1">
    <source>
        <dbReference type="ARBA" id="ARBA00022468"/>
    </source>
</evidence>
<dbReference type="InterPro" id="IPR052227">
    <property type="entry name" value="Arf-Rho-GAP_ANK-PH_domain"/>
</dbReference>
<evidence type="ECO:0000259" key="4">
    <source>
        <dbReference type="PROSITE" id="PS50238"/>
    </source>
</evidence>